<dbReference type="SMART" id="SM00862">
    <property type="entry name" value="Trans_reg_C"/>
    <property type="match status" value="1"/>
</dbReference>
<dbReference type="GO" id="GO:0003677">
    <property type="term" value="F:DNA binding"/>
    <property type="evidence" value="ECO:0007669"/>
    <property type="project" value="UniProtKB-UniRule"/>
</dbReference>
<keyword evidence="3" id="KW-0472">Membrane</keyword>
<dbReference type="OrthoDB" id="5900874at2"/>
<proteinExistence type="predicted"/>
<comment type="caution">
    <text evidence="5">The sequence shown here is derived from an EMBL/GenBank/DDBJ whole genome shotgun (WGS) entry which is preliminary data.</text>
</comment>
<feature type="DNA-binding region" description="OmpR/PhoB-type" evidence="2">
    <location>
        <begin position="8"/>
        <end position="105"/>
    </location>
</feature>
<dbReference type="GO" id="GO:0000160">
    <property type="term" value="P:phosphorelay signal transduction system"/>
    <property type="evidence" value="ECO:0007669"/>
    <property type="project" value="InterPro"/>
</dbReference>
<dbReference type="InterPro" id="IPR036388">
    <property type="entry name" value="WH-like_DNA-bd_sf"/>
</dbReference>
<dbReference type="InterPro" id="IPR001867">
    <property type="entry name" value="OmpR/PhoB-type_DNA-bd"/>
</dbReference>
<evidence type="ECO:0000313" key="5">
    <source>
        <dbReference type="EMBL" id="PWK52836.1"/>
    </source>
</evidence>
<keyword evidence="3" id="KW-0812">Transmembrane</keyword>
<feature type="domain" description="OmpR/PhoB-type" evidence="4">
    <location>
        <begin position="8"/>
        <end position="105"/>
    </location>
</feature>
<dbReference type="SUPFAM" id="SSF82171">
    <property type="entry name" value="DPP6 N-terminal domain-like"/>
    <property type="match status" value="2"/>
</dbReference>
<feature type="transmembrane region" description="Helical" evidence="3">
    <location>
        <begin position="124"/>
        <end position="142"/>
    </location>
</feature>
<evidence type="ECO:0000256" key="1">
    <source>
        <dbReference type="ARBA" id="ARBA00023125"/>
    </source>
</evidence>
<evidence type="ECO:0000256" key="2">
    <source>
        <dbReference type="PROSITE-ProRule" id="PRU01091"/>
    </source>
</evidence>
<dbReference type="AlphaFoldDB" id="A0A316FYP6"/>
<gene>
    <name evidence="5" type="ORF">C8D97_10454</name>
</gene>
<evidence type="ECO:0000259" key="4">
    <source>
        <dbReference type="PROSITE" id="PS51755"/>
    </source>
</evidence>
<dbReference type="RefSeq" id="WP_109762822.1">
    <property type="nucleotide sequence ID" value="NZ_QGGU01000004.1"/>
</dbReference>
<evidence type="ECO:0000256" key="3">
    <source>
        <dbReference type="SAM" id="Phobius"/>
    </source>
</evidence>
<name>A0A316FYP6_9GAMM</name>
<dbReference type="Gene3D" id="2.120.10.30">
    <property type="entry name" value="TolB, C-terminal domain"/>
    <property type="match status" value="2"/>
</dbReference>
<dbReference type="SUPFAM" id="SSF46894">
    <property type="entry name" value="C-terminal effector domain of the bipartite response regulators"/>
    <property type="match status" value="1"/>
</dbReference>
<dbReference type="Gene3D" id="1.10.10.10">
    <property type="entry name" value="Winged helix-like DNA-binding domain superfamily/Winged helix DNA-binding domain"/>
    <property type="match status" value="1"/>
</dbReference>
<dbReference type="PANTHER" id="PTHR36842:SF1">
    <property type="entry name" value="PROTEIN TOLB"/>
    <property type="match status" value="1"/>
</dbReference>
<protein>
    <submittedName>
        <fullName evidence="5">DNA-binding winged helix-turn-helix (WHTH) protein</fullName>
    </submittedName>
</protein>
<dbReference type="PANTHER" id="PTHR36842">
    <property type="entry name" value="PROTEIN TOLB HOMOLOG"/>
    <property type="match status" value="1"/>
</dbReference>
<sequence length="686" mass="77763">MSIELNNKLKYKVGSFTIDVRSSIVISPDGKTHELTSKVLKTLLAFLKHPGEYLTNDQISDLVYSDVSITDGTIVYNVRQLRKVFGDKDKTIFENRNKVGYRLTLPVSIDSSTPKKPKSVNSSVIWAGIGTLIVLVTLYTFLKPARVNNTPLYDHASTEPLTYYKGQEYFPSLSDNKEWMIFSYRENSSNWSLYIRQMSSGDVTPLLNDPNFSYKHGSVKKDGKHILFTRLSDGRCELMEGRFEPSSVSVTDIVVIKSCHVSAEGARIIEGIHEQQYIYSNSPAIDQPFSLFSYSNLTGLSERITAPPITGRGDYFMSVSPDKTKLAILRNTQRYKVEVRILDLGTRDNTLVDTVETTIFTVNWSKDGKKLYFKDNSNQIVQLDLITKQRTPVKSPTTPVYAPILIDEDNSRFAVISGSLIDRDITSHNLETKEEKILVDSSFSDSVPVYSQKTQHIAWVSNKTGVFQVWLRAPGEEPHLVTKLQKNGRFTSLDFSTDGLKLGGTFDGRWFVYSLLEDSIHWGANENRYFLNFNWASNSSSAYILGTTNNESIINLLNVEDGSMSPVEKYPNAQLIKQSPNGRWIFAWFKHSHKFVRYDLESDSELLINQSNQMADSNHWYITNTAIFWVENKADGPPYLYSLKHNDTKPALVHSSPLGGYISYNEQDNTIIFTKAIRGNTELIKL</sequence>
<dbReference type="PROSITE" id="PS51755">
    <property type="entry name" value="OMPR_PHOB"/>
    <property type="match status" value="1"/>
</dbReference>
<dbReference type="InterPro" id="IPR016032">
    <property type="entry name" value="Sig_transdc_resp-reg_C-effctor"/>
</dbReference>
<accession>A0A316FYP6</accession>
<dbReference type="GO" id="GO:0006355">
    <property type="term" value="P:regulation of DNA-templated transcription"/>
    <property type="evidence" value="ECO:0007669"/>
    <property type="project" value="InterPro"/>
</dbReference>
<reference evidence="5 6" key="1">
    <citation type="submission" date="2018-05" db="EMBL/GenBank/DDBJ databases">
        <title>Genomic Encyclopedia of Type Strains, Phase IV (KMG-IV): sequencing the most valuable type-strain genomes for metagenomic binning, comparative biology and taxonomic classification.</title>
        <authorList>
            <person name="Goeker M."/>
        </authorList>
    </citation>
    <scope>NUCLEOTIDE SEQUENCE [LARGE SCALE GENOMIC DNA]</scope>
    <source>
        <strain evidence="5 6">DSM 25350</strain>
    </source>
</reference>
<dbReference type="InterPro" id="IPR011042">
    <property type="entry name" value="6-blade_b-propeller_TolB-like"/>
</dbReference>
<keyword evidence="6" id="KW-1185">Reference proteome</keyword>
<organism evidence="5 6">
    <name type="scientific">Pleionea mediterranea</name>
    <dbReference type="NCBI Taxonomy" id="523701"/>
    <lineage>
        <taxon>Bacteria</taxon>
        <taxon>Pseudomonadati</taxon>
        <taxon>Pseudomonadota</taxon>
        <taxon>Gammaproteobacteria</taxon>
        <taxon>Oceanospirillales</taxon>
        <taxon>Pleioneaceae</taxon>
        <taxon>Pleionea</taxon>
    </lineage>
</organism>
<keyword evidence="1 2" id="KW-0238">DNA-binding</keyword>
<dbReference type="EMBL" id="QGGU01000004">
    <property type="protein sequence ID" value="PWK52836.1"/>
    <property type="molecule type" value="Genomic_DNA"/>
</dbReference>
<evidence type="ECO:0000313" key="6">
    <source>
        <dbReference type="Proteomes" id="UP000245790"/>
    </source>
</evidence>
<dbReference type="Proteomes" id="UP000245790">
    <property type="component" value="Unassembled WGS sequence"/>
</dbReference>
<keyword evidence="3" id="KW-1133">Transmembrane helix</keyword>
<dbReference type="Pfam" id="PF00486">
    <property type="entry name" value="Trans_reg_C"/>
    <property type="match status" value="1"/>
</dbReference>